<dbReference type="GO" id="GO:0000166">
    <property type="term" value="F:nucleotide binding"/>
    <property type="evidence" value="ECO:0007669"/>
    <property type="project" value="InterPro"/>
</dbReference>
<dbReference type="InterPro" id="IPR023211">
    <property type="entry name" value="DNA_pol_palm_dom_sf"/>
</dbReference>
<keyword evidence="13" id="KW-0238">DNA-binding</keyword>
<dbReference type="SMART" id="SM00486">
    <property type="entry name" value="POLBc"/>
    <property type="match status" value="1"/>
</dbReference>
<comment type="subcellular location">
    <subcellularLocation>
        <location evidence="13">Nucleus</location>
    </subcellularLocation>
</comment>
<dbReference type="InterPro" id="IPR030559">
    <property type="entry name" value="PolZ_Rev3"/>
</dbReference>
<feature type="domain" description="DNA-directed DNA polymerase family B multifunctional" evidence="14">
    <location>
        <begin position="166"/>
        <end position="255"/>
    </location>
</feature>
<keyword evidence="4 13" id="KW-0548">Nucleotidyltransferase</keyword>
<dbReference type="InterPro" id="IPR006133">
    <property type="entry name" value="DNA-dir_DNA_pol_B_exonuc"/>
</dbReference>
<dbReference type="Pfam" id="PF14260">
    <property type="entry name" value="zf-C4pol"/>
    <property type="match status" value="1"/>
</dbReference>
<accession>A0A2N9GRP6</accession>
<comment type="cofactor">
    <cofactor evidence="1 13">
        <name>[4Fe-4S] cluster</name>
        <dbReference type="ChEBI" id="CHEBI:49883"/>
    </cofactor>
</comment>
<dbReference type="SUPFAM" id="SSF53098">
    <property type="entry name" value="Ribonuclease H-like"/>
    <property type="match status" value="1"/>
</dbReference>
<evidence type="ECO:0000256" key="1">
    <source>
        <dbReference type="ARBA" id="ARBA00001966"/>
    </source>
</evidence>
<dbReference type="GO" id="GO:0051539">
    <property type="term" value="F:4 iron, 4 sulfur cluster binding"/>
    <property type="evidence" value="ECO:0007669"/>
    <property type="project" value="UniProtKB-KW"/>
</dbReference>
<proteinExistence type="inferred from homology"/>
<dbReference type="GO" id="GO:0003887">
    <property type="term" value="F:DNA-directed DNA polymerase activity"/>
    <property type="evidence" value="ECO:0007669"/>
    <property type="project" value="UniProtKB-KW"/>
</dbReference>
<sequence length="590" mass="65721">MLVFSEEKYLFSHFMKIVCSSDPDIIMGWDIQGGSLGFLAERASHLGIGLLNNISRTPSEIKIAAGDLDIPEKGNFDNLIPEQSNTDPVILEDAIIEDEWGRTHASGVHVGGRIVLNIWRLMRGEVKLNMYTIEAVAEAVLRRKIPSFRHKINRTSELARVFGIDFFSVLSRGSQYRVESMLLRLAHTQNYLAISPGSQQVASQPAMECLPLVMEPESGFYADPVVVLDFQSLYPSMIIAYNLCFSTCLGKVAPSKLLDLVVACLVQSFADSIVQCGRSTLEKAISFVNAHDKWKAKVIYGDTDSLFVLLKGRTVKESFQIGNEIASAITAMNPKPVTLKMEKVYHPCFLLTKKRYIPTVQGALHLSQPAAIVATKAMRADPRAEPCYVERIPYVVIHGEPGARLIDMVVDPLELLAMDSPFRLNDLYLHQQTNNPRLCSGYLGLVGADLNQWFIEMPRPAREAFAKRPFSAPNPHRTRIDYYYLSKHCILCGELVQASARLCNQCLQKGAAAATAVIGRTSKLEREMQHLAAICRHCGGGDWVMESGVKCTSLACSVFYERRKVQKELQSLSSAAADEGFYPKCMVEWF</sequence>
<comment type="similarity">
    <text evidence="2 13">Belongs to the DNA polymerase type-B family.</text>
</comment>
<evidence type="ECO:0000256" key="12">
    <source>
        <dbReference type="ARBA" id="ARBA00049244"/>
    </source>
</evidence>
<keyword evidence="3 13" id="KW-0808">Transferase</keyword>
<keyword evidence="11" id="KW-0234">DNA repair</keyword>
<dbReference type="InterPro" id="IPR006172">
    <property type="entry name" value="DNA-dir_DNA_pol_B"/>
</dbReference>
<dbReference type="Pfam" id="PF00136">
    <property type="entry name" value="DNA_pol_B"/>
    <property type="match status" value="2"/>
</dbReference>
<dbReference type="PROSITE" id="PS00116">
    <property type="entry name" value="DNA_POLYMERASE_B"/>
    <property type="match status" value="1"/>
</dbReference>
<dbReference type="PANTHER" id="PTHR45812">
    <property type="entry name" value="DNA POLYMERASE ZETA CATALYTIC SUBUNIT"/>
    <property type="match status" value="1"/>
</dbReference>
<dbReference type="InterPro" id="IPR042087">
    <property type="entry name" value="DNA_pol_B_thumb"/>
</dbReference>
<dbReference type="InterPro" id="IPR012337">
    <property type="entry name" value="RNaseH-like_sf"/>
</dbReference>
<evidence type="ECO:0000256" key="2">
    <source>
        <dbReference type="ARBA" id="ARBA00005755"/>
    </source>
</evidence>
<dbReference type="PANTHER" id="PTHR45812:SF1">
    <property type="entry name" value="DNA POLYMERASE ZETA CATALYTIC SUBUNIT"/>
    <property type="match status" value="1"/>
</dbReference>
<dbReference type="Gene3D" id="3.90.1600.10">
    <property type="entry name" value="Palm domain of DNA polymerase"/>
    <property type="match status" value="1"/>
</dbReference>
<dbReference type="SUPFAM" id="SSF56672">
    <property type="entry name" value="DNA/RNA polymerases"/>
    <property type="match status" value="1"/>
</dbReference>
<gene>
    <name evidence="17" type="ORF">FSB_LOCUS29893</name>
</gene>
<dbReference type="GO" id="GO:0016035">
    <property type="term" value="C:zeta DNA polymerase complex"/>
    <property type="evidence" value="ECO:0007669"/>
    <property type="project" value="InterPro"/>
</dbReference>
<feature type="domain" description="DNA-directed DNA polymerase family B multifunctional" evidence="14">
    <location>
        <begin position="267"/>
        <end position="360"/>
    </location>
</feature>
<evidence type="ECO:0000256" key="9">
    <source>
        <dbReference type="ARBA" id="ARBA00023004"/>
    </source>
</evidence>
<evidence type="ECO:0000256" key="7">
    <source>
        <dbReference type="ARBA" id="ARBA00022833"/>
    </source>
</evidence>
<evidence type="ECO:0000256" key="5">
    <source>
        <dbReference type="ARBA" id="ARBA00022723"/>
    </source>
</evidence>
<dbReference type="GO" id="GO:0008270">
    <property type="term" value="F:zinc ion binding"/>
    <property type="evidence" value="ECO:0007669"/>
    <property type="project" value="UniProtKB-KW"/>
</dbReference>
<reference evidence="17" key="1">
    <citation type="submission" date="2018-02" db="EMBL/GenBank/DDBJ databases">
        <authorList>
            <person name="Cohen D.B."/>
            <person name="Kent A.D."/>
        </authorList>
    </citation>
    <scope>NUCLEOTIDE SEQUENCE</scope>
</reference>
<keyword evidence="13" id="KW-0004">4Fe-4S</keyword>
<evidence type="ECO:0000256" key="6">
    <source>
        <dbReference type="ARBA" id="ARBA00022763"/>
    </source>
</evidence>
<protein>
    <recommendedName>
        <fullName evidence="13">DNA polymerase</fullName>
        <ecNumber evidence="13">2.7.7.7</ecNumber>
    </recommendedName>
</protein>
<keyword evidence="10 13" id="KW-0411">Iron-sulfur</keyword>
<dbReference type="GO" id="GO:0042276">
    <property type="term" value="P:error-prone translesion synthesis"/>
    <property type="evidence" value="ECO:0007669"/>
    <property type="project" value="TreeGrafter"/>
</dbReference>
<dbReference type="AlphaFoldDB" id="A0A2N9GRP6"/>
<evidence type="ECO:0000256" key="8">
    <source>
        <dbReference type="ARBA" id="ARBA00022932"/>
    </source>
</evidence>
<evidence type="ECO:0000313" key="17">
    <source>
        <dbReference type="EMBL" id="SPD02011.1"/>
    </source>
</evidence>
<feature type="domain" description="C4-type zinc-finger of DNA polymerase delta" evidence="16">
    <location>
        <begin position="489"/>
        <end position="562"/>
    </location>
</feature>
<keyword evidence="5 13" id="KW-0479">Metal-binding</keyword>
<evidence type="ECO:0000256" key="10">
    <source>
        <dbReference type="ARBA" id="ARBA00023014"/>
    </source>
</evidence>
<dbReference type="InterPro" id="IPR036397">
    <property type="entry name" value="RNaseH_sf"/>
</dbReference>
<dbReference type="EMBL" id="OIVN01002252">
    <property type="protein sequence ID" value="SPD02011.1"/>
    <property type="molecule type" value="Genomic_DNA"/>
</dbReference>
<keyword evidence="7 13" id="KW-0862">Zinc</keyword>
<evidence type="ECO:0000259" key="16">
    <source>
        <dbReference type="Pfam" id="PF14260"/>
    </source>
</evidence>
<keyword evidence="13" id="KW-0863">Zinc-finger</keyword>
<keyword evidence="8 13" id="KW-0239">DNA-directed DNA polymerase</keyword>
<dbReference type="GO" id="GO:0003677">
    <property type="term" value="F:DNA binding"/>
    <property type="evidence" value="ECO:0007669"/>
    <property type="project" value="UniProtKB-KW"/>
</dbReference>
<dbReference type="InterPro" id="IPR025687">
    <property type="entry name" value="Znf-C4pol"/>
</dbReference>
<keyword evidence="9 13" id="KW-0408">Iron</keyword>
<feature type="domain" description="DNA-directed DNA polymerase family B exonuclease" evidence="15">
    <location>
        <begin position="3"/>
        <end position="58"/>
    </location>
</feature>
<evidence type="ECO:0000259" key="15">
    <source>
        <dbReference type="Pfam" id="PF03104"/>
    </source>
</evidence>
<evidence type="ECO:0000256" key="11">
    <source>
        <dbReference type="ARBA" id="ARBA00023204"/>
    </source>
</evidence>
<dbReference type="EC" id="2.7.7.7" evidence="13"/>
<dbReference type="InterPro" id="IPR017964">
    <property type="entry name" value="DNA-dir_DNA_pol_B_CS"/>
</dbReference>
<evidence type="ECO:0000259" key="14">
    <source>
        <dbReference type="Pfam" id="PF00136"/>
    </source>
</evidence>
<dbReference type="InterPro" id="IPR043502">
    <property type="entry name" value="DNA/RNA_pol_sf"/>
</dbReference>
<dbReference type="InterPro" id="IPR006134">
    <property type="entry name" value="DNA-dir_DNA_pol_B_multi_dom"/>
</dbReference>
<dbReference type="GO" id="GO:0005634">
    <property type="term" value="C:nucleus"/>
    <property type="evidence" value="ECO:0007669"/>
    <property type="project" value="UniProtKB-SubCell"/>
</dbReference>
<evidence type="ECO:0000256" key="3">
    <source>
        <dbReference type="ARBA" id="ARBA00022679"/>
    </source>
</evidence>
<organism evidence="17">
    <name type="scientific">Fagus sylvatica</name>
    <name type="common">Beechnut</name>
    <dbReference type="NCBI Taxonomy" id="28930"/>
    <lineage>
        <taxon>Eukaryota</taxon>
        <taxon>Viridiplantae</taxon>
        <taxon>Streptophyta</taxon>
        <taxon>Embryophyta</taxon>
        <taxon>Tracheophyta</taxon>
        <taxon>Spermatophyta</taxon>
        <taxon>Magnoliopsida</taxon>
        <taxon>eudicotyledons</taxon>
        <taxon>Gunneridae</taxon>
        <taxon>Pentapetalae</taxon>
        <taxon>rosids</taxon>
        <taxon>fabids</taxon>
        <taxon>Fagales</taxon>
        <taxon>Fagaceae</taxon>
        <taxon>Fagus</taxon>
    </lineage>
</organism>
<comment type="catalytic activity">
    <reaction evidence="12 13">
        <text>DNA(n) + a 2'-deoxyribonucleoside 5'-triphosphate = DNA(n+1) + diphosphate</text>
        <dbReference type="Rhea" id="RHEA:22508"/>
        <dbReference type="Rhea" id="RHEA-COMP:17339"/>
        <dbReference type="Rhea" id="RHEA-COMP:17340"/>
        <dbReference type="ChEBI" id="CHEBI:33019"/>
        <dbReference type="ChEBI" id="CHEBI:61560"/>
        <dbReference type="ChEBI" id="CHEBI:173112"/>
        <dbReference type="EC" id="2.7.7.7"/>
    </reaction>
</comment>
<dbReference type="GO" id="GO:0006260">
    <property type="term" value="P:DNA replication"/>
    <property type="evidence" value="ECO:0007669"/>
    <property type="project" value="UniProtKB-KW"/>
</dbReference>
<evidence type="ECO:0000256" key="13">
    <source>
        <dbReference type="RuleBase" id="RU000442"/>
    </source>
</evidence>
<dbReference type="Gene3D" id="1.10.132.60">
    <property type="entry name" value="DNA polymerase family B, C-terminal domain"/>
    <property type="match status" value="1"/>
</dbReference>
<dbReference type="Pfam" id="PF03104">
    <property type="entry name" value="DNA_pol_B_exo1"/>
    <property type="match status" value="1"/>
</dbReference>
<keyword evidence="6" id="KW-0227">DNA damage</keyword>
<keyword evidence="13" id="KW-0539">Nucleus</keyword>
<keyword evidence="13" id="KW-0235">DNA replication</keyword>
<evidence type="ECO:0000256" key="4">
    <source>
        <dbReference type="ARBA" id="ARBA00022695"/>
    </source>
</evidence>
<dbReference type="Gene3D" id="3.30.420.10">
    <property type="entry name" value="Ribonuclease H-like superfamily/Ribonuclease H"/>
    <property type="match status" value="1"/>
</dbReference>
<name>A0A2N9GRP6_FAGSY</name>
<dbReference type="GO" id="GO:0000724">
    <property type="term" value="P:double-strand break repair via homologous recombination"/>
    <property type="evidence" value="ECO:0007669"/>
    <property type="project" value="TreeGrafter"/>
</dbReference>